<proteinExistence type="predicted"/>
<protein>
    <submittedName>
        <fullName evidence="2">Uncharacterized protein</fullName>
    </submittedName>
</protein>
<sequence length="72" mass="7753">MQAMTVAPLDKNGRVDTSQIVISYAGTNPKDLNDLETDLRTVGGFFDKTASLGSSNSPSEVPSFKSEMIKDK</sequence>
<dbReference type="AlphaFoldDB" id="A0A1E5KYY6"/>
<name>A0A1E5KYY6_9ENTE</name>
<gene>
    <name evidence="2" type="ORF">BCR26_02170</name>
</gene>
<keyword evidence="3" id="KW-1185">Reference proteome</keyword>
<comment type="caution">
    <text evidence="2">The sequence shown here is derived from an EMBL/GenBank/DDBJ whole genome shotgun (WGS) entry which is preliminary data.</text>
</comment>
<dbReference type="STRING" id="762845.BCR26_02170"/>
<evidence type="ECO:0000313" key="3">
    <source>
        <dbReference type="Proteomes" id="UP000095256"/>
    </source>
</evidence>
<accession>A0A1E5KYY6</accession>
<reference evidence="2 3" key="1">
    <citation type="submission" date="2016-09" db="EMBL/GenBank/DDBJ databases">
        <authorList>
            <person name="Capua I."/>
            <person name="De Benedictis P."/>
            <person name="Joannis T."/>
            <person name="Lombin L.H."/>
            <person name="Cattoli G."/>
        </authorList>
    </citation>
    <scope>NUCLEOTIDE SEQUENCE [LARGE SCALE GENOMIC DNA]</scope>
    <source>
        <strain evidence="2 3">LMG 25899</strain>
    </source>
</reference>
<dbReference type="EMBL" id="MIEK01000012">
    <property type="protein sequence ID" value="OEH83096.1"/>
    <property type="molecule type" value="Genomic_DNA"/>
</dbReference>
<organism evidence="2 3">
    <name type="scientific">Enterococcus rivorum</name>
    <dbReference type="NCBI Taxonomy" id="762845"/>
    <lineage>
        <taxon>Bacteria</taxon>
        <taxon>Bacillati</taxon>
        <taxon>Bacillota</taxon>
        <taxon>Bacilli</taxon>
        <taxon>Lactobacillales</taxon>
        <taxon>Enterococcaceae</taxon>
        <taxon>Enterococcus</taxon>
    </lineage>
</organism>
<dbReference type="Proteomes" id="UP000095256">
    <property type="component" value="Unassembled WGS sequence"/>
</dbReference>
<feature type="region of interest" description="Disordered" evidence="1">
    <location>
        <begin position="49"/>
        <end position="72"/>
    </location>
</feature>
<feature type="compositionally biased region" description="Polar residues" evidence="1">
    <location>
        <begin position="51"/>
        <end position="60"/>
    </location>
</feature>
<evidence type="ECO:0000313" key="2">
    <source>
        <dbReference type="EMBL" id="OEH83096.1"/>
    </source>
</evidence>
<evidence type="ECO:0000256" key="1">
    <source>
        <dbReference type="SAM" id="MobiDB-lite"/>
    </source>
</evidence>